<evidence type="ECO:0000256" key="3">
    <source>
        <dbReference type="ARBA" id="ARBA00022723"/>
    </source>
</evidence>
<gene>
    <name evidence="9" type="ORF">PQ457_13905</name>
</gene>
<evidence type="ECO:0000256" key="6">
    <source>
        <dbReference type="PROSITE-ProRule" id="PRU00433"/>
    </source>
</evidence>
<evidence type="ECO:0000259" key="8">
    <source>
        <dbReference type="PROSITE" id="PS51007"/>
    </source>
</evidence>
<dbReference type="Proteomes" id="UP001218231">
    <property type="component" value="Chromosome"/>
</dbReference>
<evidence type="ECO:0000313" key="9">
    <source>
        <dbReference type="EMBL" id="WCT77003.1"/>
    </source>
</evidence>
<keyword evidence="2 6" id="KW-0349">Heme</keyword>
<keyword evidence="4" id="KW-0249">Electron transport</keyword>
<keyword evidence="7" id="KW-0732">Signal</keyword>
<protein>
    <submittedName>
        <fullName evidence="9">C-type cytochrome</fullName>
    </submittedName>
</protein>
<evidence type="ECO:0000256" key="2">
    <source>
        <dbReference type="ARBA" id="ARBA00022617"/>
    </source>
</evidence>
<keyword evidence="3 6" id="KW-0479">Metal-binding</keyword>
<accession>A0ABY7TVG9</accession>
<feature type="domain" description="Cytochrome c" evidence="8">
    <location>
        <begin position="27"/>
        <end position="127"/>
    </location>
</feature>
<keyword evidence="5 6" id="KW-0408">Iron</keyword>
<evidence type="ECO:0000256" key="1">
    <source>
        <dbReference type="ARBA" id="ARBA00022448"/>
    </source>
</evidence>
<dbReference type="SUPFAM" id="SSF46626">
    <property type="entry name" value="Cytochrome c"/>
    <property type="match status" value="1"/>
</dbReference>
<reference evidence="9 10" key="1">
    <citation type="submission" date="2023-02" db="EMBL/GenBank/DDBJ databases">
        <title>Genome sequence of Novosphingobium humi KACC 19094.</title>
        <authorList>
            <person name="Kim S."/>
            <person name="Heo J."/>
            <person name="Kwon S.-W."/>
        </authorList>
    </citation>
    <scope>NUCLEOTIDE SEQUENCE [LARGE SCALE GENOMIC DNA]</scope>
    <source>
        <strain evidence="9 10">KACC 19094</strain>
    </source>
</reference>
<feature type="chain" id="PRO_5046801460" evidence="7">
    <location>
        <begin position="28"/>
        <end position="127"/>
    </location>
</feature>
<organism evidence="9 10">
    <name type="scientific">Novosphingobium humi</name>
    <dbReference type="NCBI Taxonomy" id="2282397"/>
    <lineage>
        <taxon>Bacteria</taxon>
        <taxon>Pseudomonadati</taxon>
        <taxon>Pseudomonadota</taxon>
        <taxon>Alphaproteobacteria</taxon>
        <taxon>Sphingomonadales</taxon>
        <taxon>Sphingomonadaceae</taxon>
        <taxon>Novosphingobium</taxon>
    </lineage>
</organism>
<keyword evidence="1" id="KW-0813">Transport</keyword>
<dbReference type="InterPro" id="IPR036909">
    <property type="entry name" value="Cyt_c-like_dom_sf"/>
</dbReference>
<sequence length="127" mass="13325">MMKSISMIAALGGIALSATLSATTAFAAPAPTPATFTSRCAVCHNAEKGGADKVGPDLFGVYGRKAATGKHNYTEALKKANLKWDDTNLDKWIAGPMQMVPGTAMAFPGIKDAAKRAELIAWLKTLK</sequence>
<dbReference type="InterPro" id="IPR002327">
    <property type="entry name" value="Cyt_c_1A/1B"/>
</dbReference>
<dbReference type="InterPro" id="IPR009056">
    <property type="entry name" value="Cyt_c-like_dom"/>
</dbReference>
<dbReference type="PRINTS" id="PR00604">
    <property type="entry name" value="CYTCHRMECIAB"/>
</dbReference>
<name>A0ABY7TVG9_9SPHN</name>
<dbReference type="Gene3D" id="1.10.760.10">
    <property type="entry name" value="Cytochrome c-like domain"/>
    <property type="match status" value="1"/>
</dbReference>
<evidence type="ECO:0000313" key="10">
    <source>
        <dbReference type="Proteomes" id="UP001218231"/>
    </source>
</evidence>
<dbReference type="PROSITE" id="PS51007">
    <property type="entry name" value="CYTC"/>
    <property type="match status" value="1"/>
</dbReference>
<evidence type="ECO:0000256" key="5">
    <source>
        <dbReference type="ARBA" id="ARBA00023004"/>
    </source>
</evidence>
<feature type="signal peptide" evidence="7">
    <location>
        <begin position="1"/>
        <end position="27"/>
    </location>
</feature>
<evidence type="ECO:0000256" key="4">
    <source>
        <dbReference type="ARBA" id="ARBA00022982"/>
    </source>
</evidence>
<dbReference type="EMBL" id="CP117417">
    <property type="protein sequence ID" value="WCT77003.1"/>
    <property type="molecule type" value="Genomic_DNA"/>
</dbReference>
<evidence type="ECO:0000256" key="7">
    <source>
        <dbReference type="SAM" id="SignalP"/>
    </source>
</evidence>
<dbReference type="PANTHER" id="PTHR11961">
    <property type="entry name" value="CYTOCHROME C"/>
    <property type="match status" value="1"/>
</dbReference>
<dbReference type="Pfam" id="PF00034">
    <property type="entry name" value="Cytochrom_C"/>
    <property type="match status" value="1"/>
</dbReference>
<dbReference type="RefSeq" id="WP_273617398.1">
    <property type="nucleotide sequence ID" value="NZ_CP117417.1"/>
</dbReference>
<proteinExistence type="predicted"/>
<keyword evidence="10" id="KW-1185">Reference proteome</keyword>